<keyword evidence="5" id="KW-1185">Reference proteome</keyword>
<name>A0ABT7H252_9ACTN</name>
<dbReference type="Pfam" id="PF00501">
    <property type="entry name" value="AMP-binding"/>
    <property type="match status" value="2"/>
</dbReference>
<reference evidence="4 5" key="1">
    <citation type="submission" date="2023-05" db="EMBL/GenBank/DDBJ databases">
        <title>Sequencing and Assembly of Streptomyces sp. NP73.</title>
        <authorList>
            <person name="Konwar A.N."/>
            <person name="Saikia K."/>
            <person name="Thakur D."/>
        </authorList>
    </citation>
    <scope>NUCLEOTIDE SEQUENCE [LARGE SCALE GENOMIC DNA]</scope>
    <source>
        <strain evidence="4 5">NP73</strain>
    </source>
</reference>
<dbReference type="InterPro" id="IPR042099">
    <property type="entry name" value="ANL_N_sf"/>
</dbReference>
<evidence type="ECO:0000313" key="4">
    <source>
        <dbReference type="EMBL" id="MDK9499973.1"/>
    </source>
</evidence>
<dbReference type="RefSeq" id="WP_285345712.1">
    <property type="nucleotide sequence ID" value="NZ_JASITI010000052.1"/>
</dbReference>
<feature type="region of interest" description="Disordered" evidence="1">
    <location>
        <begin position="160"/>
        <end position="372"/>
    </location>
</feature>
<dbReference type="EMBL" id="JASITI010000052">
    <property type="protein sequence ID" value="MDK9499973.1"/>
    <property type="molecule type" value="Genomic_DNA"/>
</dbReference>
<accession>A0ABT7H252</accession>
<evidence type="ECO:0000256" key="1">
    <source>
        <dbReference type="SAM" id="MobiDB-lite"/>
    </source>
</evidence>
<sequence length="749" mass="76696">MTAPSGSPYAARPWLGRLSPAQAAPVSPPASVPDAFRAAAARAPGRTALAYFDGRITYAEADALSDSLAGYLAGRGVGPGDRVAVMLQNTPHFVLAVLGAWKAGAVVVPLNPMYKAGEAGHVLRDSGAVALVCEGGPWGEYLWEAAAGSAVHTVLTARPTDLQTRNDPRVFPAQAPAEPASGAPGQVPAEPAFGAPGQVPAQPASRTPGRVPAEPVSRAPGCAPAVPASGAPGQAQAELASRTSCRVPAQPASRTPVHAPAERASRALGHAPAEPVSPAPDGDLAPAGSRCAEPSPTRPSTVPASIAGGAPQDPGLRPGPRPPGLRPGPRPQGLRPRPPVPPAAGSGADRAPAPDAPVGPGADRAPASRAAGPGVGAVDLVRVARQGHPAPGDPRLAADDIALISYTSGTSGTPKGAMNPHGAITYNATRQVTGHPVPEGAGYFALAPLFHITGLVCELAACFVNAGTLVLTHRFHPGAVLDSFLEHRPAYAIGPATAFTALAAHPDATRDHFASFRVLSSGGAPLPPALVERLRADFGFYLRNGYGLTECTAPCASVPAHLEAPVDPATGTLSVGVPGAQTLVRILDEHGAELPLGEAGEIAVRGPQVVPGYWGLPDATAAAFPDGELRTGDVGFMDADGWLYVVDRKKDMINTSGFKVWPREVEDVLYTHPAVREAAVVGVPDPYRGETVKAYVSLRPGASAGPAELAAYCADRLAAYKYPRQVEILPVLPQTTSGKILRRELRDRG</sequence>
<protein>
    <submittedName>
        <fullName evidence="4">AMP-binding protein</fullName>
    </submittedName>
</protein>
<dbReference type="PROSITE" id="PS00455">
    <property type="entry name" value="AMP_BINDING"/>
    <property type="match status" value="1"/>
</dbReference>
<dbReference type="InterPro" id="IPR050237">
    <property type="entry name" value="ATP-dep_AMP-bd_enzyme"/>
</dbReference>
<dbReference type="InterPro" id="IPR020845">
    <property type="entry name" value="AMP-binding_CS"/>
</dbReference>
<comment type="caution">
    <text evidence="4">The sequence shown here is derived from an EMBL/GenBank/DDBJ whole genome shotgun (WGS) entry which is preliminary data.</text>
</comment>
<dbReference type="SUPFAM" id="SSF56801">
    <property type="entry name" value="Acetyl-CoA synthetase-like"/>
    <property type="match status" value="1"/>
</dbReference>
<dbReference type="Gene3D" id="3.40.50.12780">
    <property type="entry name" value="N-terminal domain of ligase-like"/>
    <property type="match status" value="2"/>
</dbReference>
<proteinExistence type="predicted"/>
<dbReference type="Proteomes" id="UP001223390">
    <property type="component" value="Unassembled WGS sequence"/>
</dbReference>
<dbReference type="InterPro" id="IPR025110">
    <property type="entry name" value="AMP-bd_C"/>
</dbReference>
<feature type="compositionally biased region" description="Low complexity" evidence="1">
    <location>
        <begin position="343"/>
        <end position="367"/>
    </location>
</feature>
<evidence type="ECO:0000313" key="5">
    <source>
        <dbReference type="Proteomes" id="UP001223390"/>
    </source>
</evidence>
<dbReference type="InterPro" id="IPR000873">
    <property type="entry name" value="AMP-dep_synth/lig_dom"/>
</dbReference>
<dbReference type="PANTHER" id="PTHR43767:SF1">
    <property type="entry name" value="NONRIBOSOMAL PEPTIDE SYNTHASE PES1 (EUROFUNG)-RELATED"/>
    <property type="match status" value="1"/>
</dbReference>
<organism evidence="4 5">
    <name type="scientific">Streptomyces katrae</name>
    <dbReference type="NCBI Taxonomy" id="68223"/>
    <lineage>
        <taxon>Bacteria</taxon>
        <taxon>Bacillati</taxon>
        <taxon>Actinomycetota</taxon>
        <taxon>Actinomycetes</taxon>
        <taxon>Kitasatosporales</taxon>
        <taxon>Streptomycetaceae</taxon>
        <taxon>Streptomyces</taxon>
    </lineage>
</organism>
<dbReference type="Pfam" id="PF13193">
    <property type="entry name" value="AMP-binding_C"/>
    <property type="match status" value="1"/>
</dbReference>
<feature type="domain" description="AMP-binding enzyme C-terminal" evidence="3">
    <location>
        <begin position="664"/>
        <end position="739"/>
    </location>
</feature>
<feature type="domain" description="AMP-dependent synthetase/ligase" evidence="2">
    <location>
        <begin position="391"/>
        <end position="614"/>
    </location>
</feature>
<dbReference type="InterPro" id="IPR045851">
    <property type="entry name" value="AMP-bd_C_sf"/>
</dbReference>
<dbReference type="PANTHER" id="PTHR43767">
    <property type="entry name" value="LONG-CHAIN-FATTY-ACID--COA LIGASE"/>
    <property type="match status" value="1"/>
</dbReference>
<gene>
    <name evidence="4" type="ORF">QEZ40_005596</name>
</gene>
<feature type="compositionally biased region" description="Pro residues" evidence="1">
    <location>
        <begin position="317"/>
        <end position="342"/>
    </location>
</feature>
<dbReference type="Gene3D" id="3.30.300.30">
    <property type="match status" value="1"/>
</dbReference>
<evidence type="ECO:0000259" key="3">
    <source>
        <dbReference type="Pfam" id="PF13193"/>
    </source>
</evidence>
<evidence type="ECO:0000259" key="2">
    <source>
        <dbReference type="Pfam" id="PF00501"/>
    </source>
</evidence>
<feature type="domain" description="AMP-dependent synthetase/ligase" evidence="2">
    <location>
        <begin position="36"/>
        <end position="144"/>
    </location>
</feature>